<dbReference type="InterPro" id="IPR029063">
    <property type="entry name" value="SAM-dependent_MTases_sf"/>
</dbReference>
<reference evidence="5 6" key="1">
    <citation type="journal article" date="2009" name="Stand. Genomic Sci.">
        <title>Complete genome sequence of Stackebrandtia nassauensis type strain (LLR-40K-21).</title>
        <authorList>
            <person name="Munk C."/>
            <person name="Lapidus A."/>
            <person name="Copeland A."/>
            <person name="Jando M."/>
            <person name="Mayilraj S."/>
            <person name="Glavina Del Rio T."/>
            <person name="Nolan M."/>
            <person name="Chen F."/>
            <person name="Lucas S."/>
            <person name="Tice H."/>
            <person name="Cheng J.F."/>
            <person name="Han C."/>
            <person name="Detter J.C."/>
            <person name="Bruce D."/>
            <person name="Goodwin L."/>
            <person name="Chain P."/>
            <person name="Pitluck S."/>
            <person name="Goker M."/>
            <person name="Ovchinikova G."/>
            <person name="Pati A."/>
            <person name="Ivanova N."/>
            <person name="Mavromatis K."/>
            <person name="Chen A."/>
            <person name="Palaniappan K."/>
            <person name="Land M."/>
            <person name="Hauser L."/>
            <person name="Chang Y.J."/>
            <person name="Jeffries C.D."/>
            <person name="Bristow J."/>
            <person name="Eisen J.A."/>
            <person name="Markowitz V."/>
            <person name="Hugenholtz P."/>
            <person name="Kyrpides N.C."/>
            <person name="Klenk H.P."/>
        </authorList>
    </citation>
    <scope>NUCLEOTIDE SEQUENCE [LARGE SCALE GENOMIC DNA]</scope>
    <source>
        <strain evidence="6">DSM 44728 / CIP 108903 / NRRL B-16338 / NBRC 102104 / LLR-40K-21</strain>
    </source>
</reference>
<keyword evidence="2 5" id="KW-0808">Transferase</keyword>
<evidence type="ECO:0000313" key="5">
    <source>
        <dbReference type="EMBL" id="ADD43572.1"/>
    </source>
</evidence>
<dbReference type="OrthoDB" id="3825914at2"/>
<sequence>MTQSNFQASLSDVDFESVYRGGPLIDGLPEGAPSTPWDIGEPQPVLVAVEAAGQVRGTVLDVGCGLGENALFLAGRGYRVTGVDISPTALEQARQRAADKGVEVDFVVGDATRLAGLDARFDTVIDSALFHCLKPELRNDYLAALHRVCVPGGTVHMFCGTDSGPAGMPVPFPINEEVLRDAFGTGWRIDELRLDRYTAVFGREDFAGLLTSMGAPTTGVDELEVDDAGRLRLPVWKLAATRL</sequence>
<dbReference type="HOGENOM" id="CLU_056435_4_1_11"/>
<dbReference type="CDD" id="cd02440">
    <property type="entry name" value="AdoMet_MTases"/>
    <property type="match status" value="1"/>
</dbReference>
<organism evidence="5 6">
    <name type="scientific">Stackebrandtia nassauensis (strain DSM 44728 / CIP 108903 / NRRL B-16338 / NBRC 102104 / LLR-40K-21)</name>
    <dbReference type="NCBI Taxonomy" id="446470"/>
    <lineage>
        <taxon>Bacteria</taxon>
        <taxon>Bacillati</taxon>
        <taxon>Actinomycetota</taxon>
        <taxon>Actinomycetes</taxon>
        <taxon>Glycomycetales</taxon>
        <taxon>Glycomycetaceae</taxon>
        <taxon>Stackebrandtia</taxon>
    </lineage>
</organism>
<evidence type="ECO:0000259" key="4">
    <source>
        <dbReference type="Pfam" id="PF13649"/>
    </source>
</evidence>
<dbReference type="GO" id="GO:0008168">
    <property type="term" value="F:methyltransferase activity"/>
    <property type="evidence" value="ECO:0007669"/>
    <property type="project" value="UniProtKB-KW"/>
</dbReference>
<dbReference type="STRING" id="446470.Snas_3917"/>
<dbReference type="EMBL" id="CP001778">
    <property type="protein sequence ID" value="ADD43572.1"/>
    <property type="molecule type" value="Genomic_DNA"/>
</dbReference>
<name>D3PZN5_STANL</name>
<evidence type="ECO:0000313" key="6">
    <source>
        <dbReference type="Proteomes" id="UP000000844"/>
    </source>
</evidence>
<evidence type="ECO:0000256" key="2">
    <source>
        <dbReference type="ARBA" id="ARBA00022679"/>
    </source>
</evidence>
<evidence type="ECO:0000256" key="3">
    <source>
        <dbReference type="ARBA" id="ARBA00022691"/>
    </source>
</evidence>
<dbReference type="KEGG" id="sna:Snas_3917"/>
<keyword evidence="6" id="KW-1185">Reference proteome</keyword>
<dbReference type="RefSeq" id="WP_013019143.1">
    <property type="nucleotide sequence ID" value="NC_013947.1"/>
</dbReference>
<feature type="domain" description="Methyltransferase" evidence="4">
    <location>
        <begin position="59"/>
        <end position="153"/>
    </location>
</feature>
<dbReference type="PANTHER" id="PTHR43464:SF19">
    <property type="entry name" value="UBIQUINONE BIOSYNTHESIS O-METHYLTRANSFERASE, MITOCHONDRIAL"/>
    <property type="match status" value="1"/>
</dbReference>
<dbReference type="SUPFAM" id="SSF53335">
    <property type="entry name" value="S-adenosyl-L-methionine-dependent methyltransferases"/>
    <property type="match status" value="1"/>
</dbReference>
<protein>
    <submittedName>
        <fullName evidence="5">Methyltransferase type 11</fullName>
    </submittedName>
</protein>
<gene>
    <name evidence="5" type="ordered locus">Snas_3917</name>
</gene>
<dbReference type="Pfam" id="PF13649">
    <property type="entry name" value="Methyltransf_25"/>
    <property type="match status" value="1"/>
</dbReference>
<keyword evidence="1 5" id="KW-0489">Methyltransferase</keyword>
<accession>D3PZN5</accession>
<dbReference type="eggNOG" id="COG2226">
    <property type="taxonomic scope" value="Bacteria"/>
</dbReference>
<proteinExistence type="predicted"/>
<evidence type="ECO:0000256" key="1">
    <source>
        <dbReference type="ARBA" id="ARBA00022603"/>
    </source>
</evidence>
<dbReference type="Proteomes" id="UP000000844">
    <property type="component" value="Chromosome"/>
</dbReference>
<dbReference type="InterPro" id="IPR041698">
    <property type="entry name" value="Methyltransf_25"/>
</dbReference>
<dbReference type="GO" id="GO:0032259">
    <property type="term" value="P:methylation"/>
    <property type="evidence" value="ECO:0007669"/>
    <property type="project" value="UniProtKB-KW"/>
</dbReference>
<keyword evidence="3" id="KW-0949">S-adenosyl-L-methionine</keyword>
<dbReference type="Gene3D" id="3.40.50.150">
    <property type="entry name" value="Vaccinia Virus protein VP39"/>
    <property type="match status" value="1"/>
</dbReference>
<dbReference type="AlphaFoldDB" id="D3PZN5"/>
<dbReference type="PANTHER" id="PTHR43464">
    <property type="entry name" value="METHYLTRANSFERASE"/>
    <property type="match status" value="1"/>
</dbReference>